<evidence type="ECO:0000256" key="5">
    <source>
        <dbReference type="ARBA" id="ARBA00023163"/>
    </source>
</evidence>
<dbReference type="InterPro" id="IPR005119">
    <property type="entry name" value="LysR_subst-bd"/>
</dbReference>
<dbReference type="GO" id="GO:0043565">
    <property type="term" value="F:sequence-specific DNA binding"/>
    <property type="evidence" value="ECO:0007669"/>
    <property type="project" value="TreeGrafter"/>
</dbReference>
<evidence type="ECO:0000256" key="3">
    <source>
        <dbReference type="ARBA" id="ARBA00023125"/>
    </source>
</evidence>
<dbReference type="PANTHER" id="PTHR30537:SF70">
    <property type="entry name" value="HTH-TYPE TRANSCRIPTIONAL ACTIVATOR AMPR"/>
    <property type="match status" value="1"/>
</dbReference>
<sequence length="312" mass="34890">METKEFLGVNVKNDVPLNALRAFEASARHLNFTHAGLELFVSQAAVSQQVRLLEERLGVVLFRRLPRGLEMTDESRLLFAEVSAAFTQLESAWRRFEGGEYREVMTIACVGTFALGWLLPRLEAFRQQHPALELNVRTNNNVVSLAGEGVDYAIRFGAGAWPATHNERLFTAPLTVLCRPDIASRLLQPACLLRENLLRSYRADEWDSWFTAAGMTPPRITGPVFDSSRLMVEAAIQTGAVALVPACMFQRELDAGTLARPFTLEIDVGGYWLTWLRSKKMMPSMEIFREWIVQQAKGGHEEPDKPDAGGAP</sequence>
<dbReference type="Gene3D" id="1.10.10.10">
    <property type="entry name" value="Winged helix-like DNA-binding domain superfamily/Winged helix DNA-binding domain"/>
    <property type="match status" value="1"/>
</dbReference>
<keyword evidence="5" id="KW-0804">Transcription</keyword>
<evidence type="ECO:0000313" key="7">
    <source>
        <dbReference type="EMBL" id="PWL00587.1"/>
    </source>
</evidence>
<dbReference type="Pfam" id="PF00126">
    <property type="entry name" value="HTH_1"/>
    <property type="match status" value="1"/>
</dbReference>
<dbReference type="SUPFAM" id="SSF46785">
    <property type="entry name" value="Winged helix' DNA-binding domain"/>
    <property type="match status" value="1"/>
</dbReference>
<reference evidence="7 8" key="1">
    <citation type="submission" date="2018-05" db="EMBL/GenBank/DDBJ databases">
        <title>Genomic Encyclopedia of Type Strains, Phase IV (KMG-V): Genome sequencing to study the core and pangenomes of soil and plant-associated prokaryotes.</title>
        <authorList>
            <person name="Whitman W."/>
        </authorList>
    </citation>
    <scope>NUCLEOTIDE SEQUENCE [LARGE SCALE GENOMIC DNA]</scope>
    <source>
        <strain evidence="7 8">PNA 200-10</strain>
    </source>
</reference>
<dbReference type="PROSITE" id="PS50931">
    <property type="entry name" value="HTH_LYSR"/>
    <property type="match status" value="1"/>
</dbReference>
<comment type="similarity">
    <text evidence="1">Belongs to the LysR transcriptional regulatory family.</text>
</comment>
<dbReference type="Proteomes" id="UP000245981">
    <property type="component" value="Unassembled WGS sequence"/>
</dbReference>
<dbReference type="InterPro" id="IPR000847">
    <property type="entry name" value="LysR_HTH_N"/>
</dbReference>
<evidence type="ECO:0000256" key="1">
    <source>
        <dbReference type="ARBA" id="ARBA00009437"/>
    </source>
</evidence>
<accession>A0A2V2BFN1</accession>
<dbReference type="STRING" id="574096.HA38_21310"/>
<dbReference type="Pfam" id="PF03466">
    <property type="entry name" value="LysR_substrate"/>
    <property type="match status" value="1"/>
</dbReference>
<gene>
    <name evidence="7" type="ORF">C7431_101399</name>
</gene>
<dbReference type="GO" id="GO:0003700">
    <property type="term" value="F:DNA-binding transcription factor activity"/>
    <property type="evidence" value="ECO:0007669"/>
    <property type="project" value="InterPro"/>
</dbReference>
<keyword evidence="4" id="KW-0010">Activator</keyword>
<keyword evidence="3" id="KW-0238">DNA-binding</keyword>
<dbReference type="SUPFAM" id="SSF53850">
    <property type="entry name" value="Periplasmic binding protein-like II"/>
    <property type="match status" value="1"/>
</dbReference>
<comment type="caution">
    <text evidence="7">The sequence shown here is derived from an EMBL/GenBank/DDBJ whole genome shotgun (WGS) entry which is preliminary data.</text>
</comment>
<organism evidence="7 8">
    <name type="scientific">Pantoea allii</name>
    <dbReference type="NCBI Taxonomy" id="574096"/>
    <lineage>
        <taxon>Bacteria</taxon>
        <taxon>Pseudomonadati</taxon>
        <taxon>Pseudomonadota</taxon>
        <taxon>Gammaproteobacteria</taxon>
        <taxon>Enterobacterales</taxon>
        <taxon>Erwiniaceae</taxon>
        <taxon>Pantoea</taxon>
    </lineage>
</organism>
<dbReference type="PANTHER" id="PTHR30537">
    <property type="entry name" value="HTH-TYPE TRANSCRIPTIONAL REGULATOR"/>
    <property type="match status" value="1"/>
</dbReference>
<evidence type="ECO:0000313" key="8">
    <source>
        <dbReference type="Proteomes" id="UP000245981"/>
    </source>
</evidence>
<name>A0A2V2BFN1_9GAMM</name>
<evidence type="ECO:0000256" key="4">
    <source>
        <dbReference type="ARBA" id="ARBA00023159"/>
    </source>
</evidence>
<protein>
    <submittedName>
        <fullName evidence="7">LysR family transcriptional regulator</fullName>
    </submittedName>
</protein>
<dbReference type="PRINTS" id="PR00039">
    <property type="entry name" value="HTHLYSR"/>
</dbReference>
<proteinExistence type="inferred from homology"/>
<dbReference type="AlphaFoldDB" id="A0A2V2BFN1"/>
<dbReference type="InterPro" id="IPR058163">
    <property type="entry name" value="LysR-type_TF_proteobact-type"/>
</dbReference>
<dbReference type="InterPro" id="IPR036388">
    <property type="entry name" value="WH-like_DNA-bd_sf"/>
</dbReference>
<keyword evidence="2" id="KW-0805">Transcription regulation</keyword>
<dbReference type="EMBL" id="QGHF01000001">
    <property type="protein sequence ID" value="PWL00587.1"/>
    <property type="molecule type" value="Genomic_DNA"/>
</dbReference>
<dbReference type="Gene3D" id="3.40.190.10">
    <property type="entry name" value="Periplasmic binding protein-like II"/>
    <property type="match status" value="2"/>
</dbReference>
<dbReference type="GO" id="GO:0006351">
    <property type="term" value="P:DNA-templated transcription"/>
    <property type="evidence" value="ECO:0007669"/>
    <property type="project" value="TreeGrafter"/>
</dbReference>
<feature type="domain" description="HTH lysR-type" evidence="6">
    <location>
        <begin position="15"/>
        <end position="72"/>
    </location>
</feature>
<evidence type="ECO:0000256" key="2">
    <source>
        <dbReference type="ARBA" id="ARBA00023015"/>
    </source>
</evidence>
<evidence type="ECO:0000259" key="6">
    <source>
        <dbReference type="PROSITE" id="PS50931"/>
    </source>
</evidence>
<dbReference type="InterPro" id="IPR036390">
    <property type="entry name" value="WH_DNA-bd_sf"/>
</dbReference>